<dbReference type="OrthoDB" id="10261556at2759"/>
<keyword evidence="2" id="KW-0479">Metal-binding</keyword>
<evidence type="ECO:0000259" key="13">
    <source>
        <dbReference type="PROSITE" id="PS51192"/>
    </source>
</evidence>
<evidence type="ECO:0000256" key="6">
    <source>
        <dbReference type="ARBA" id="ARBA00022840"/>
    </source>
</evidence>
<keyword evidence="3 11" id="KW-0547">Nucleotide-binding</keyword>
<dbReference type="AlphaFoldDB" id="A0A1X6N5P9"/>
<dbReference type="Gene3D" id="1.10.10.10">
    <property type="entry name" value="Winged helix-like DNA-binding domain superfamily/Winged helix DNA-binding domain"/>
    <property type="match status" value="1"/>
</dbReference>
<keyword evidence="9 11" id="KW-0539">Nucleus</keyword>
<evidence type="ECO:0000256" key="7">
    <source>
        <dbReference type="ARBA" id="ARBA00023125"/>
    </source>
</evidence>
<keyword evidence="6 11" id="KW-0067">ATP-binding</keyword>
<dbReference type="EC" id="5.6.2.4" evidence="11"/>
<evidence type="ECO:0000256" key="2">
    <source>
        <dbReference type="ARBA" id="ARBA00022723"/>
    </source>
</evidence>
<dbReference type="EMBL" id="KZ110595">
    <property type="protein sequence ID" value="OSX63743.1"/>
    <property type="molecule type" value="Genomic_DNA"/>
</dbReference>
<keyword evidence="16" id="KW-1185">Reference proteome</keyword>
<keyword evidence="5 11" id="KW-0347">Helicase</keyword>
<comment type="catalytic activity">
    <reaction evidence="10 11">
        <text>Couples ATP hydrolysis with the unwinding of duplex DNA by translocating in the 3'-5' direction.</text>
        <dbReference type="EC" id="5.6.2.4"/>
    </reaction>
</comment>
<evidence type="ECO:0000256" key="3">
    <source>
        <dbReference type="ARBA" id="ARBA00022741"/>
    </source>
</evidence>
<feature type="compositionally biased region" description="Acidic residues" evidence="12">
    <location>
        <begin position="610"/>
        <end position="648"/>
    </location>
</feature>
<dbReference type="STRING" id="670580.A0A1X6N5P9"/>
<dbReference type="PROSITE" id="PS51194">
    <property type="entry name" value="HELICASE_CTER"/>
    <property type="match status" value="1"/>
</dbReference>
<feature type="domain" description="Helicase ATP-binding" evidence="13">
    <location>
        <begin position="18"/>
        <end position="199"/>
    </location>
</feature>
<dbReference type="CDD" id="cd18794">
    <property type="entry name" value="SF2_C_RecQ"/>
    <property type="match status" value="1"/>
</dbReference>
<dbReference type="InterPro" id="IPR014001">
    <property type="entry name" value="Helicase_ATP-bd"/>
</dbReference>
<protein>
    <recommendedName>
        <fullName evidence="11">ATP-dependent DNA helicase</fullName>
        <ecNumber evidence="11">5.6.2.4</ecNumber>
    </recommendedName>
</protein>
<dbReference type="Pfam" id="PF00270">
    <property type="entry name" value="DEAD"/>
    <property type="match status" value="1"/>
</dbReference>
<dbReference type="SMART" id="SM00487">
    <property type="entry name" value="DEXDc"/>
    <property type="match status" value="1"/>
</dbReference>
<dbReference type="Pfam" id="PF00271">
    <property type="entry name" value="Helicase_C"/>
    <property type="match status" value="1"/>
</dbReference>
<dbReference type="SUPFAM" id="SSF52540">
    <property type="entry name" value="P-loop containing nucleoside triphosphate hydrolases"/>
    <property type="match status" value="1"/>
</dbReference>
<dbReference type="PROSITE" id="PS51192">
    <property type="entry name" value="HELICASE_ATP_BIND_1"/>
    <property type="match status" value="1"/>
</dbReference>
<evidence type="ECO:0000313" key="15">
    <source>
        <dbReference type="EMBL" id="OSX63743.1"/>
    </source>
</evidence>
<evidence type="ECO:0000256" key="1">
    <source>
        <dbReference type="ARBA" id="ARBA00005446"/>
    </source>
</evidence>
<dbReference type="Gene3D" id="3.40.50.300">
    <property type="entry name" value="P-loop containing nucleotide triphosphate hydrolases"/>
    <property type="match status" value="2"/>
</dbReference>
<dbReference type="GO" id="GO:0005694">
    <property type="term" value="C:chromosome"/>
    <property type="evidence" value="ECO:0007669"/>
    <property type="project" value="TreeGrafter"/>
</dbReference>
<evidence type="ECO:0000256" key="9">
    <source>
        <dbReference type="ARBA" id="ARBA00023242"/>
    </source>
</evidence>
<evidence type="ECO:0000313" key="16">
    <source>
        <dbReference type="Proteomes" id="UP000194127"/>
    </source>
</evidence>
<dbReference type="InterPro" id="IPR032284">
    <property type="entry name" value="RecQ_Zn-bd"/>
</dbReference>
<dbReference type="GO" id="GO:0005524">
    <property type="term" value="F:ATP binding"/>
    <property type="evidence" value="ECO:0007669"/>
    <property type="project" value="UniProtKB-KW"/>
</dbReference>
<dbReference type="GO" id="GO:0005634">
    <property type="term" value="C:nucleus"/>
    <property type="evidence" value="ECO:0007669"/>
    <property type="project" value="UniProtKB-SubCell"/>
</dbReference>
<evidence type="ECO:0000259" key="14">
    <source>
        <dbReference type="PROSITE" id="PS51194"/>
    </source>
</evidence>
<dbReference type="FunFam" id="3.40.50.300:FF:001389">
    <property type="entry name" value="ATP-dependent DNA helicase RecQ"/>
    <property type="match status" value="1"/>
</dbReference>
<feature type="compositionally biased region" description="Polar residues" evidence="12">
    <location>
        <begin position="587"/>
        <end position="599"/>
    </location>
</feature>
<accession>A0A1X6N5P9</accession>
<comment type="catalytic activity">
    <reaction evidence="11">
        <text>ATP + H2O = ADP + phosphate + H(+)</text>
        <dbReference type="Rhea" id="RHEA:13065"/>
        <dbReference type="ChEBI" id="CHEBI:15377"/>
        <dbReference type="ChEBI" id="CHEBI:15378"/>
        <dbReference type="ChEBI" id="CHEBI:30616"/>
        <dbReference type="ChEBI" id="CHEBI:43474"/>
        <dbReference type="ChEBI" id="CHEBI:456216"/>
    </reaction>
</comment>
<dbReference type="InterPro" id="IPR036388">
    <property type="entry name" value="WH-like_DNA-bd_sf"/>
</dbReference>
<comment type="similarity">
    <text evidence="1 11">Belongs to the helicase family. RecQ subfamily.</text>
</comment>
<dbReference type="GO" id="GO:0043138">
    <property type="term" value="F:3'-5' DNA helicase activity"/>
    <property type="evidence" value="ECO:0007669"/>
    <property type="project" value="UniProtKB-EC"/>
</dbReference>
<dbReference type="InterPro" id="IPR011545">
    <property type="entry name" value="DEAD/DEAH_box_helicase_dom"/>
</dbReference>
<evidence type="ECO:0000256" key="10">
    <source>
        <dbReference type="ARBA" id="ARBA00034617"/>
    </source>
</evidence>
<keyword evidence="7" id="KW-0238">DNA-binding</keyword>
<dbReference type="InterPro" id="IPR027417">
    <property type="entry name" value="P-loop_NTPase"/>
</dbReference>
<reference evidence="15 16" key="1">
    <citation type="submission" date="2017-04" db="EMBL/GenBank/DDBJ databases">
        <title>Genome Sequence of the Model Brown-Rot Fungus Postia placenta SB12.</title>
        <authorList>
            <consortium name="DOE Joint Genome Institute"/>
            <person name="Gaskell J."/>
            <person name="Kersten P."/>
            <person name="Larrondo L.F."/>
            <person name="Canessa P."/>
            <person name="Martinez D."/>
            <person name="Hibbett D."/>
            <person name="Schmoll M."/>
            <person name="Kubicek C.P."/>
            <person name="Martinez A.T."/>
            <person name="Yadav J."/>
            <person name="Master E."/>
            <person name="Magnuson J.K."/>
            <person name="James T."/>
            <person name="Yaver D."/>
            <person name="Berka R."/>
            <person name="Labutti K."/>
            <person name="Lipzen A."/>
            <person name="Aerts A."/>
            <person name="Barry K."/>
            <person name="Henrissat B."/>
            <person name="Blanchette R."/>
            <person name="Grigoriev I."/>
            <person name="Cullen D."/>
        </authorList>
    </citation>
    <scope>NUCLEOTIDE SEQUENCE [LARGE SCALE GENOMIC DNA]</scope>
    <source>
        <strain evidence="15 16">MAD-698-R-SB12</strain>
    </source>
</reference>
<dbReference type="GO" id="GO:0005737">
    <property type="term" value="C:cytoplasm"/>
    <property type="evidence" value="ECO:0007669"/>
    <property type="project" value="TreeGrafter"/>
</dbReference>
<comment type="subcellular location">
    <subcellularLocation>
        <location evidence="11">Nucleus</location>
    </subcellularLocation>
</comment>
<dbReference type="PANTHER" id="PTHR13710">
    <property type="entry name" value="DNA HELICASE RECQ FAMILY MEMBER"/>
    <property type="match status" value="1"/>
</dbReference>
<evidence type="ECO:0000256" key="11">
    <source>
        <dbReference type="RuleBase" id="RU364117"/>
    </source>
</evidence>
<dbReference type="Pfam" id="PF16124">
    <property type="entry name" value="RecQ_Zn_bind"/>
    <property type="match status" value="1"/>
</dbReference>
<keyword evidence="4 11" id="KW-0378">Hydrolase</keyword>
<dbReference type="Proteomes" id="UP000194127">
    <property type="component" value="Unassembled WGS sequence"/>
</dbReference>
<dbReference type="PANTHER" id="PTHR13710:SF105">
    <property type="entry name" value="ATP-DEPENDENT DNA HELICASE Q1"/>
    <property type="match status" value="1"/>
</dbReference>
<organism evidence="15 16">
    <name type="scientific">Postia placenta MAD-698-R-SB12</name>
    <dbReference type="NCBI Taxonomy" id="670580"/>
    <lineage>
        <taxon>Eukaryota</taxon>
        <taxon>Fungi</taxon>
        <taxon>Dikarya</taxon>
        <taxon>Basidiomycota</taxon>
        <taxon>Agaricomycotina</taxon>
        <taxon>Agaricomycetes</taxon>
        <taxon>Polyporales</taxon>
        <taxon>Adustoporiaceae</taxon>
        <taxon>Rhodonia</taxon>
    </lineage>
</organism>
<sequence>MKEIFGIPSFRLCQEGVCNANLDGRDLVCVMPTGGGKSLTYQLPALLTPGCTLVISPLISLMTDQIIHLEEAGVDAVMLAGCTPKNEVNAIQNRLKAMASGRDNTPEIKLCYVTPEKLSKSKTFSSLLDKLYNANKLARFVIDEAHCVSHMGHDYRPDYQKLSVLRKLFPRVPVLALSATCPPKVLKDLMLILQMKQPIQNGNSAGLKGTVYFSAPLYRKNLHYKVVPKPAKGADAISAMRTYILENHKGHSGIVYCLSKKDAENTAQELRDRDNAIKTAVYHADVGDRNKENIHMRWRNGEVNVVCATIAFGLGIDKADVRFVLHHSVRKSVEGFYQESGRAGRDGKDADCVLYYRPQDATRLLQLTLNERGSQEKLHEMLRFAQDLEECRNVQFARYFSSSSQLSVDAWTTQDKGALERCGHCDNCTRAPDSLARRDIRLAAWQILQAAELAERQSTRLTIGQLSDLVRSKKAATLSAKPKGRGKASTQVELDMADVAGGAVELSKEDTETLCVHLIISRYLQEDFHQTAYSVNVYVVVGPNAARLTRLSRSDIEQGKGPAMEYCFLNKSKRASAAERSAKNKLIGNSQAGDTSTSGSKRKKQTAPEPSEDIDAFLDNADDEIQDNSGFIDDDEFDAPEDDDEPVDWEYSMREEAPPRKKLRISRVRSQSPQAVGSDDQDVISISSD</sequence>
<dbReference type="GO" id="GO:0009378">
    <property type="term" value="F:four-way junction helicase activity"/>
    <property type="evidence" value="ECO:0007669"/>
    <property type="project" value="TreeGrafter"/>
</dbReference>
<dbReference type="SMART" id="SM00490">
    <property type="entry name" value="HELICc"/>
    <property type="match status" value="1"/>
</dbReference>
<gene>
    <name evidence="15" type="ORF">POSPLADRAFT_1139272</name>
</gene>
<dbReference type="InterPro" id="IPR002464">
    <property type="entry name" value="DNA/RNA_helicase_DEAH_CS"/>
</dbReference>
<evidence type="ECO:0000256" key="12">
    <source>
        <dbReference type="SAM" id="MobiDB-lite"/>
    </source>
</evidence>
<dbReference type="NCBIfam" id="TIGR00614">
    <property type="entry name" value="recQ_fam"/>
    <property type="match status" value="1"/>
</dbReference>
<dbReference type="GO" id="GO:0046872">
    <property type="term" value="F:metal ion binding"/>
    <property type="evidence" value="ECO:0007669"/>
    <property type="project" value="UniProtKB-KW"/>
</dbReference>
<dbReference type="GO" id="GO:0000724">
    <property type="term" value="P:double-strand break repair via homologous recombination"/>
    <property type="evidence" value="ECO:0007669"/>
    <property type="project" value="TreeGrafter"/>
</dbReference>
<dbReference type="InterPro" id="IPR001650">
    <property type="entry name" value="Helicase_C-like"/>
</dbReference>
<name>A0A1X6N5P9_9APHY</name>
<dbReference type="PROSITE" id="PS00690">
    <property type="entry name" value="DEAH_ATP_HELICASE"/>
    <property type="match status" value="1"/>
</dbReference>
<dbReference type="InterPro" id="IPR004589">
    <property type="entry name" value="DNA_helicase_ATP-dep_RecQ"/>
</dbReference>
<evidence type="ECO:0000256" key="5">
    <source>
        <dbReference type="ARBA" id="ARBA00022806"/>
    </source>
</evidence>
<dbReference type="GO" id="GO:0016887">
    <property type="term" value="F:ATP hydrolysis activity"/>
    <property type="evidence" value="ECO:0007669"/>
    <property type="project" value="RHEA"/>
</dbReference>
<dbReference type="GeneID" id="36329964"/>
<dbReference type="RefSeq" id="XP_024340537.1">
    <property type="nucleotide sequence ID" value="XM_024485015.1"/>
</dbReference>
<evidence type="ECO:0000256" key="8">
    <source>
        <dbReference type="ARBA" id="ARBA00023235"/>
    </source>
</evidence>
<keyword evidence="8" id="KW-0413">Isomerase</keyword>
<proteinExistence type="inferred from homology"/>
<dbReference type="GO" id="GO:0003677">
    <property type="term" value="F:DNA binding"/>
    <property type="evidence" value="ECO:0007669"/>
    <property type="project" value="UniProtKB-KW"/>
</dbReference>
<feature type="region of interest" description="Disordered" evidence="12">
    <location>
        <begin position="579"/>
        <end position="689"/>
    </location>
</feature>
<evidence type="ECO:0000256" key="4">
    <source>
        <dbReference type="ARBA" id="ARBA00022801"/>
    </source>
</evidence>
<feature type="domain" description="Helicase C-terminal" evidence="14">
    <location>
        <begin position="239"/>
        <end position="389"/>
    </location>
</feature>